<feature type="transmembrane region" description="Helical" evidence="8">
    <location>
        <begin position="253"/>
        <end position="272"/>
    </location>
</feature>
<comment type="subcellular location">
    <subcellularLocation>
        <location evidence="1">Membrane</location>
        <topology evidence="1">Multi-pass membrane protein</topology>
    </subcellularLocation>
</comment>
<dbReference type="PROSITE" id="PS00216">
    <property type="entry name" value="SUGAR_TRANSPORT_1"/>
    <property type="match status" value="1"/>
</dbReference>
<keyword evidence="5 8" id="KW-1133">Transmembrane helix</keyword>
<evidence type="ECO:0000256" key="7">
    <source>
        <dbReference type="SAM" id="MobiDB-lite"/>
    </source>
</evidence>
<feature type="domain" description="Major facilitator superfamily (MFS) profile" evidence="9">
    <location>
        <begin position="86"/>
        <end position="567"/>
    </location>
</feature>
<dbReference type="GO" id="GO:0016020">
    <property type="term" value="C:membrane"/>
    <property type="evidence" value="ECO:0007669"/>
    <property type="project" value="UniProtKB-SubCell"/>
</dbReference>
<organism evidence="10">
    <name type="scientific">Culex tarsalis</name>
    <name type="common">Encephalitis mosquito</name>
    <dbReference type="NCBI Taxonomy" id="7177"/>
    <lineage>
        <taxon>Eukaryota</taxon>
        <taxon>Metazoa</taxon>
        <taxon>Ecdysozoa</taxon>
        <taxon>Arthropoda</taxon>
        <taxon>Hexapoda</taxon>
        <taxon>Insecta</taxon>
        <taxon>Pterygota</taxon>
        <taxon>Neoptera</taxon>
        <taxon>Endopterygota</taxon>
        <taxon>Diptera</taxon>
        <taxon>Nematocera</taxon>
        <taxon>Culicoidea</taxon>
        <taxon>Culicidae</taxon>
        <taxon>Culicinae</taxon>
        <taxon>Culicini</taxon>
        <taxon>Culex</taxon>
        <taxon>Culex</taxon>
    </lineage>
</organism>
<dbReference type="PROSITE" id="PS50850">
    <property type="entry name" value="MFS"/>
    <property type="match status" value="1"/>
</dbReference>
<dbReference type="Pfam" id="PF07690">
    <property type="entry name" value="MFS_1"/>
    <property type="match status" value="1"/>
</dbReference>
<dbReference type="InterPro" id="IPR005829">
    <property type="entry name" value="Sugar_transporter_CS"/>
</dbReference>
<dbReference type="SUPFAM" id="SSF103473">
    <property type="entry name" value="MFS general substrate transporter"/>
    <property type="match status" value="1"/>
</dbReference>
<feature type="transmembrane region" description="Helical" evidence="8">
    <location>
        <begin position="178"/>
        <end position="200"/>
    </location>
</feature>
<feature type="transmembrane region" description="Helical" evidence="8">
    <location>
        <begin position="125"/>
        <end position="142"/>
    </location>
</feature>
<dbReference type="Gene3D" id="1.20.1250.20">
    <property type="entry name" value="MFS general substrate transporter like domains"/>
    <property type="match status" value="1"/>
</dbReference>
<evidence type="ECO:0000256" key="8">
    <source>
        <dbReference type="SAM" id="Phobius"/>
    </source>
</evidence>
<dbReference type="PANTHER" id="PTHR23511">
    <property type="entry name" value="SYNAPTIC VESICLE GLYCOPROTEIN 2"/>
    <property type="match status" value="1"/>
</dbReference>
<comment type="similarity">
    <text evidence="2">Belongs to the major facilitator superfamily.</text>
</comment>
<feature type="transmembrane region" description="Helical" evidence="8">
    <location>
        <begin position="355"/>
        <end position="377"/>
    </location>
</feature>
<evidence type="ECO:0000259" key="9">
    <source>
        <dbReference type="PROSITE" id="PS50850"/>
    </source>
</evidence>
<evidence type="ECO:0000256" key="2">
    <source>
        <dbReference type="ARBA" id="ARBA00008335"/>
    </source>
</evidence>
<dbReference type="GO" id="GO:0022857">
    <property type="term" value="F:transmembrane transporter activity"/>
    <property type="evidence" value="ECO:0007669"/>
    <property type="project" value="InterPro"/>
</dbReference>
<accession>A0A1Q3FMH0</accession>
<dbReference type="PROSITE" id="PS00217">
    <property type="entry name" value="SUGAR_TRANSPORT_2"/>
    <property type="match status" value="1"/>
</dbReference>
<dbReference type="Pfam" id="PF00083">
    <property type="entry name" value="Sugar_tr"/>
    <property type="match status" value="1"/>
</dbReference>
<feature type="transmembrane region" description="Helical" evidence="8">
    <location>
        <begin position="430"/>
        <end position="448"/>
    </location>
</feature>
<dbReference type="AlphaFoldDB" id="A0A1Q3FMH0"/>
<evidence type="ECO:0000256" key="3">
    <source>
        <dbReference type="ARBA" id="ARBA00022448"/>
    </source>
</evidence>
<dbReference type="EMBL" id="GFDL01006323">
    <property type="protein sequence ID" value="JAV28722.1"/>
    <property type="molecule type" value="Transcribed_RNA"/>
</dbReference>
<keyword evidence="4 8" id="KW-0812">Transmembrane</keyword>
<dbReference type="FunFam" id="1.20.1250.20:FF:000232">
    <property type="entry name" value="Organic cation/carnitine transporter 7"/>
    <property type="match status" value="1"/>
</dbReference>
<keyword evidence="3" id="KW-0813">Transport</keyword>
<feature type="transmembrane region" description="Helical" evidence="8">
    <location>
        <begin position="481"/>
        <end position="502"/>
    </location>
</feature>
<evidence type="ECO:0000313" key="10">
    <source>
        <dbReference type="EMBL" id="JAV28722.1"/>
    </source>
</evidence>
<dbReference type="PANTHER" id="PTHR23511:SF34">
    <property type="entry name" value="SYNAPTIC VESICLE GLYCOPROTEIN 2"/>
    <property type="match status" value="1"/>
</dbReference>
<dbReference type="InterPro" id="IPR020846">
    <property type="entry name" value="MFS_dom"/>
</dbReference>
<evidence type="ECO:0000256" key="4">
    <source>
        <dbReference type="ARBA" id="ARBA00022692"/>
    </source>
</evidence>
<feature type="transmembrane region" description="Helical" evidence="8">
    <location>
        <begin position="543"/>
        <end position="562"/>
    </location>
</feature>
<evidence type="ECO:0000256" key="5">
    <source>
        <dbReference type="ARBA" id="ARBA00022989"/>
    </source>
</evidence>
<reference evidence="10" key="1">
    <citation type="submission" date="2017-01" db="EMBL/GenBank/DDBJ databases">
        <title>A deep insight into the sialotranscriptome of adult male and female Cluex tarsalis mosquitoes.</title>
        <authorList>
            <person name="Ribeiro J.M."/>
            <person name="Moreira F."/>
            <person name="Bernard K.A."/>
            <person name="Calvo E."/>
        </authorList>
    </citation>
    <scope>NUCLEOTIDE SEQUENCE</scope>
    <source>
        <strain evidence="10">Kern County</strain>
        <tissue evidence="10">Salivary glands</tissue>
    </source>
</reference>
<feature type="transmembrane region" description="Helical" evidence="8">
    <location>
        <begin position="455"/>
        <end position="475"/>
    </location>
</feature>
<feature type="transmembrane region" description="Helical" evidence="8">
    <location>
        <begin position="514"/>
        <end position="537"/>
    </location>
</feature>
<sequence length="571" mass="62290">MVESETDTNNSKYTNVRDDRVANGVGTKELPVAIPVDINGGSKQTGLQIVPSKQQDKASLDPERGFASKADFEHAIELTGYGRFHYILLAICGLVSTSEEMDVISMSFILPSAQCDLDLNTQSKGWLNSIIFIGMMVGAYAWGSVADSLGRKKVLIVISIMNALCIVASSFSQNYETFMVFRFLNGAALGGSGPVIWSYFAEFQPKAKRGSMLSFMAAFWTIGNLLVAGLAWLIIPANIGFTTAAFTFNSWRIFLMVCSIPSFIVAGLLLYLPESPKFLLSQGKMEDALAIFRGIYVTNTGKSADDYPVKELIIDEKLKSELEDVKKPIKNKYKRMMYNIMDNSKQLFMSPIVKFTTISITINFTFHIGYYGLMMWFPELFNRFDEYTRAHPDVEEASVCQVTDYVVSMGSHSDTGVCSATIPSTVFLESLITVAAALPANVIAVLFMDKLGRKFFLVFSTMSAGLCSASMYLVTNKHQNLAVSAVFSGVISMGNASLDCLITEVFPTNLRATGVAISMVAARLGGIIGNVVIATLLDLYCPAPTFIVAILLAGGGLMCLFLPNTTRTALS</sequence>
<name>A0A1Q3FMH0_CULTA</name>
<dbReference type="InterPro" id="IPR005828">
    <property type="entry name" value="MFS_sugar_transport-like"/>
</dbReference>
<evidence type="ECO:0000256" key="6">
    <source>
        <dbReference type="ARBA" id="ARBA00023136"/>
    </source>
</evidence>
<proteinExistence type="inferred from homology"/>
<evidence type="ECO:0000256" key="1">
    <source>
        <dbReference type="ARBA" id="ARBA00004141"/>
    </source>
</evidence>
<protein>
    <submittedName>
        <fullName evidence="10">Putative synaptic vesicle protein sv2</fullName>
    </submittedName>
</protein>
<dbReference type="InterPro" id="IPR036259">
    <property type="entry name" value="MFS_trans_sf"/>
</dbReference>
<dbReference type="InterPro" id="IPR011701">
    <property type="entry name" value="MFS"/>
</dbReference>
<feature type="region of interest" description="Disordered" evidence="7">
    <location>
        <begin position="1"/>
        <end position="20"/>
    </location>
</feature>
<keyword evidence="6 8" id="KW-0472">Membrane</keyword>
<feature type="transmembrane region" description="Helical" evidence="8">
    <location>
        <begin position="212"/>
        <end position="233"/>
    </location>
</feature>
<feature type="transmembrane region" description="Helical" evidence="8">
    <location>
        <begin position="154"/>
        <end position="172"/>
    </location>
</feature>